<organism evidence="3 4">
    <name type="scientific">Natronococcus pandeyae</name>
    <dbReference type="NCBI Taxonomy" id="2055836"/>
    <lineage>
        <taxon>Archaea</taxon>
        <taxon>Methanobacteriati</taxon>
        <taxon>Methanobacteriota</taxon>
        <taxon>Stenosarchaea group</taxon>
        <taxon>Halobacteria</taxon>
        <taxon>Halobacteriales</taxon>
        <taxon>Natrialbaceae</taxon>
        <taxon>Natronococcus</taxon>
    </lineage>
</organism>
<gene>
    <name evidence="3" type="ORF">CV102_05095</name>
</gene>
<keyword evidence="2" id="KW-0812">Transmembrane</keyword>
<evidence type="ECO:0000256" key="2">
    <source>
        <dbReference type="SAM" id="Phobius"/>
    </source>
</evidence>
<feature type="compositionally biased region" description="Acidic residues" evidence="1">
    <location>
        <begin position="169"/>
        <end position="192"/>
    </location>
</feature>
<keyword evidence="2" id="KW-0472">Membrane</keyword>
<name>A0A8J8TR82_9EURY</name>
<dbReference type="OrthoDB" id="326396at2157"/>
<feature type="transmembrane region" description="Helical" evidence="2">
    <location>
        <begin position="218"/>
        <end position="242"/>
    </location>
</feature>
<evidence type="ECO:0000313" key="4">
    <source>
        <dbReference type="Proteomes" id="UP000766904"/>
    </source>
</evidence>
<protein>
    <recommendedName>
        <fullName evidence="5">Tripartite tricarboxylate transporter TctB family protein</fullName>
    </recommendedName>
</protein>
<evidence type="ECO:0000256" key="1">
    <source>
        <dbReference type="SAM" id="MobiDB-lite"/>
    </source>
</evidence>
<comment type="caution">
    <text evidence="3">The sequence shown here is derived from an EMBL/GenBank/DDBJ whole genome shotgun (WGS) entry which is preliminary data.</text>
</comment>
<feature type="transmembrane region" description="Helical" evidence="2">
    <location>
        <begin position="108"/>
        <end position="125"/>
    </location>
</feature>
<dbReference type="Proteomes" id="UP000766904">
    <property type="component" value="Unassembled WGS sequence"/>
</dbReference>
<reference evidence="3" key="1">
    <citation type="submission" date="2017-11" db="EMBL/GenBank/DDBJ databases">
        <authorList>
            <person name="Kajale S.C."/>
            <person name="Sharma A."/>
        </authorList>
    </citation>
    <scope>NUCLEOTIDE SEQUENCE</scope>
    <source>
        <strain evidence="3">LS1_42</strain>
    </source>
</reference>
<dbReference type="EMBL" id="PHNJ01000002">
    <property type="protein sequence ID" value="TYL39666.1"/>
    <property type="molecule type" value="Genomic_DNA"/>
</dbReference>
<keyword evidence="2" id="KW-1133">Transmembrane helix</keyword>
<feature type="transmembrane region" description="Helical" evidence="2">
    <location>
        <begin position="68"/>
        <end position="96"/>
    </location>
</feature>
<sequence length="305" mass="32593">MEQDNSTINATRAALADAGEKALGERPTMEHALLLLFLVVGLYMYLGASEYASAAQTFPRLMAGGTVVLSFLLLTRNYLTVAAPVIGAALGAYFVYGGATSFIDDGEGLLRLAVGVGLLIGAVGYRERFGAAVESFVAEPMQVMGDKETSGAPVADETELEDVDEADADAATEGTETDADTAETETEAEAESDSSAMYVYDIDDPRGPIVTGLLCTGYMVLTFLIGMLYATPIFVVAWVLWVRMELIKAVGLTVLSFATAYLFYDLIQDDIAEGWLTGWELPPPDDLLGLSIYAGDLLQWAVMIV</sequence>
<keyword evidence="4" id="KW-1185">Reference proteome</keyword>
<proteinExistence type="predicted"/>
<dbReference type="AlphaFoldDB" id="A0A8J8TR82"/>
<evidence type="ECO:0000313" key="3">
    <source>
        <dbReference type="EMBL" id="TYL39666.1"/>
    </source>
</evidence>
<feature type="region of interest" description="Disordered" evidence="1">
    <location>
        <begin position="169"/>
        <end position="193"/>
    </location>
</feature>
<dbReference type="RefSeq" id="WP_148856800.1">
    <property type="nucleotide sequence ID" value="NZ_PHNJ01000002.1"/>
</dbReference>
<feature type="transmembrane region" description="Helical" evidence="2">
    <location>
        <begin position="31"/>
        <end position="48"/>
    </location>
</feature>
<evidence type="ECO:0008006" key="5">
    <source>
        <dbReference type="Google" id="ProtNLM"/>
    </source>
</evidence>
<accession>A0A8J8TR82</accession>